<accession>A0A1V1P576</accession>
<organism evidence="1 2">
    <name type="scientific">Candidatus Magnetoglobus multicellularis str. Araruama</name>
    <dbReference type="NCBI Taxonomy" id="890399"/>
    <lineage>
        <taxon>Bacteria</taxon>
        <taxon>Pseudomonadati</taxon>
        <taxon>Thermodesulfobacteriota</taxon>
        <taxon>Desulfobacteria</taxon>
        <taxon>Desulfobacterales</taxon>
        <taxon>Desulfobacteraceae</taxon>
        <taxon>Candidatus Magnetoglobus</taxon>
    </lineage>
</organism>
<reference evidence="2" key="1">
    <citation type="submission" date="2012-11" db="EMBL/GenBank/DDBJ databases">
        <authorList>
            <person name="Lucero-Rivera Y.E."/>
            <person name="Tovar-Ramirez D."/>
        </authorList>
    </citation>
    <scope>NUCLEOTIDE SEQUENCE [LARGE SCALE GENOMIC DNA]</scope>
    <source>
        <strain evidence="2">Araruama</strain>
    </source>
</reference>
<dbReference type="EMBL" id="ATBP01000535">
    <property type="protein sequence ID" value="ETR69895.1"/>
    <property type="molecule type" value="Genomic_DNA"/>
</dbReference>
<gene>
    <name evidence="1" type="ORF">OMM_03625</name>
</gene>
<proteinExistence type="predicted"/>
<comment type="caution">
    <text evidence="1">The sequence shown here is derived from an EMBL/GenBank/DDBJ whole genome shotgun (WGS) entry which is preliminary data.</text>
</comment>
<protein>
    <submittedName>
        <fullName evidence="1">Uncharacterized protein</fullName>
    </submittedName>
</protein>
<sequence>MVFKESHKSNVEKNTIFCLQNSNPSHRHCKKNFWDSLQKYQKKTGVSDETVRELYQEYKNILDQSTSKSNLIIRLKALEKRKECNHPLLKNRLKELKENAAHYTMHNKRRGITTTTFAVDNYLKIVKRKLRQVESFRDEKMTRLTFQGMATVRNFVPFMSGAKNAHKSPFELAGGETYGLPWIQTMNTHNAFLFTPTAL</sequence>
<name>A0A1V1P576_9BACT</name>
<evidence type="ECO:0000313" key="2">
    <source>
        <dbReference type="Proteomes" id="UP000189670"/>
    </source>
</evidence>
<dbReference type="AlphaFoldDB" id="A0A1V1P576"/>
<dbReference type="Proteomes" id="UP000189670">
    <property type="component" value="Unassembled WGS sequence"/>
</dbReference>
<evidence type="ECO:0000313" key="1">
    <source>
        <dbReference type="EMBL" id="ETR69895.1"/>
    </source>
</evidence>